<dbReference type="GO" id="GO:0005524">
    <property type="term" value="F:ATP binding"/>
    <property type="evidence" value="ECO:0007669"/>
    <property type="project" value="UniProtKB-KW"/>
</dbReference>
<dbReference type="FunFam" id="3.30.420.40:FF:000028">
    <property type="entry name" value="heat shock 70 kDa protein-like"/>
    <property type="match status" value="1"/>
</dbReference>
<dbReference type="PANTHER" id="PTHR19375">
    <property type="entry name" value="HEAT SHOCK PROTEIN 70KDA"/>
    <property type="match status" value="1"/>
</dbReference>
<keyword evidence="5" id="KW-1185">Reference proteome</keyword>
<dbReference type="InterPro" id="IPR018181">
    <property type="entry name" value="Heat_shock_70_CS"/>
</dbReference>
<dbReference type="Proteomes" id="UP000245207">
    <property type="component" value="Unassembled WGS sequence"/>
</dbReference>
<organism evidence="4 5">
    <name type="scientific">Artemisia annua</name>
    <name type="common">Sweet wormwood</name>
    <dbReference type="NCBI Taxonomy" id="35608"/>
    <lineage>
        <taxon>Eukaryota</taxon>
        <taxon>Viridiplantae</taxon>
        <taxon>Streptophyta</taxon>
        <taxon>Embryophyta</taxon>
        <taxon>Tracheophyta</taxon>
        <taxon>Spermatophyta</taxon>
        <taxon>Magnoliopsida</taxon>
        <taxon>eudicotyledons</taxon>
        <taxon>Gunneridae</taxon>
        <taxon>Pentapetalae</taxon>
        <taxon>asterids</taxon>
        <taxon>campanulids</taxon>
        <taxon>Asterales</taxon>
        <taxon>Asteraceae</taxon>
        <taxon>Asteroideae</taxon>
        <taxon>Anthemideae</taxon>
        <taxon>Artemisiinae</taxon>
        <taxon>Artemisia</taxon>
    </lineage>
</organism>
<dbReference type="GO" id="GO:0140662">
    <property type="term" value="F:ATP-dependent protein folding chaperone"/>
    <property type="evidence" value="ECO:0007669"/>
    <property type="project" value="InterPro"/>
</dbReference>
<keyword evidence="4" id="KW-0346">Stress response</keyword>
<keyword evidence="2" id="KW-0547">Nucleotide-binding</keyword>
<keyword evidence="3" id="KW-0067">ATP-binding</keyword>
<dbReference type="InterPro" id="IPR043129">
    <property type="entry name" value="ATPase_NBD"/>
</dbReference>
<dbReference type="SUPFAM" id="SSF53067">
    <property type="entry name" value="Actin-like ATPase domain"/>
    <property type="match status" value="1"/>
</dbReference>
<evidence type="ECO:0000313" key="4">
    <source>
        <dbReference type="EMBL" id="PWA74337.1"/>
    </source>
</evidence>
<sequence length="78" mass="8430">MSQKVKGAAIGIDLGTTYSCAAVWMNRKNRVEVVPNEQGNKITPSYVAFIDSVILVGEGAKNQIARNPTNTVFAISKF</sequence>
<reference evidence="4 5" key="1">
    <citation type="journal article" date="2018" name="Mol. Plant">
        <title>The genome of Artemisia annua provides insight into the evolution of Asteraceae family and artemisinin biosynthesis.</title>
        <authorList>
            <person name="Shen Q."/>
            <person name="Zhang L."/>
            <person name="Liao Z."/>
            <person name="Wang S."/>
            <person name="Yan T."/>
            <person name="Shi P."/>
            <person name="Liu M."/>
            <person name="Fu X."/>
            <person name="Pan Q."/>
            <person name="Wang Y."/>
            <person name="Lv Z."/>
            <person name="Lu X."/>
            <person name="Zhang F."/>
            <person name="Jiang W."/>
            <person name="Ma Y."/>
            <person name="Chen M."/>
            <person name="Hao X."/>
            <person name="Li L."/>
            <person name="Tang Y."/>
            <person name="Lv G."/>
            <person name="Zhou Y."/>
            <person name="Sun X."/>
            <person name="Brodelius P.E."/>
            <person name="Rose J.K.C."/>
            <person name="Tang K."/>
        </authorList>
    </citation>
    <scope>NUCLEOTIDE SEQUENCE [LARGE SCALE GENOMIC DNA]</scope>
    <source>
        <strain evidence="5">cv. Huhao1</strain>
        <tissue evidence="4">Leaf</tissue>
    </source>
</reference>
<dbReference type="PROSITE" id="PS00297">
    <property type="entry name" value="HSP70_1"/>
    <property type="match status" value="1"/>
</dbReference>
<comment type="similarity">
    <text evidence="1">Belongs to the heat shock protein 70 family.</text>
</comment>
<evidence type="ECO:0000313" key="5">
    <source>
        <dbReference type="Proteomes" id="UP000245207"/>
    </source>
</evidence>
<evidence type="ECO:0000256" key="1">
    <source>
        <dbReference type="ARBA" id="ARBA00007381"/>
    </source>
</evidence>
<dbReference type="OrthoDB" id="3789372at2759"/>
<dbReference type="EMBL" id="PKPP01002584">
    <property type="protein sequence ID" value="PWA74337.1"/>
    <property type="molecule type" value="Genomic_DNA"/>
</dbReference>
<gene>
    <name evidence="4" type="ORF">CTI12_AA142910</name>
</gene>
<dbReference type="InterPro" id="IPR013126">
    <property type="entry name" value="Hsp_70_fam"/>
</dbReference>
<dbReference type="PRINTS" id="PR00301">
    <property type="entry name" value="HEATSHOCK70"/>
</dbReference>
<evidence type="ECO:0000256" key="3">
    <source>
        <dbReference type="ARBA" id="ARBA00022840"/>
    </source>
</evidence>
<comment type="caution">
    <text evidence="4">The sequence shown here is derived from an EMBL/GenBank/DDBJ whole genome shotgun (WGS) entry which is preliminary data.</text>
</comment>
<name>A0A2U1NLD3_ARTAN</name>
<evidence type="ECO:0000256" key="2">
    <source>
        <dbReference type="ARBA" id="ARBA00022741"/>
    </source>
</evidence>
<proteinExistence type="inferred from homology"/>
<dbReference type="Pfam" id="PF00012">
    <property type="entry name" value="HSP70"/>
    <property type="match status" value="1"/>
</dbReference>
<protein>
    <submittedName>
        <fullName evidence="4">Heat shock protein 70 family</fullName>
    </submittedName>
</protein>
<dbReference type="Gene3D" id="3.30.420.40">
    <property type="match status" value="1"/>
</dbReference>
<dbReference type="STRING" id="35608.A0A2U1NLD3"/>
<accession>A0A2U1NLD3</accession>
<dbReference type="AlphaFoldDB" id="A0A2U1NLD3"/>